<feature type="compositionally biased region" description="Low complexity" evidence="3">
    <location>
        <begin position="69"/>
        <end position="81"/>
    </location>
</feature>
<dbReference type="AlphaFoldDB" id="A0A179G7A5"/>
<feature type="region of interest" description="Disordered" evidence="3">
    <location>
        <begin position="1"/>
        <end position="20"/>
    </location>
</feature>
<dbReference type="EMBL" id="LSBJ02000001">
    <property type="protein sequence ID" value="OAQ73676.1"/>
    <property type="molecule type" value="Genomic_DNA"/>
</dbReference>
<dbReference type="CDD" id="cd00067">
    <property type="entry name" value="GAL4"/>
    <property type="match status" value="1"/>
</dbReference>
<dbReference type="KEGG" id="pchm:VFPPC_01340"/>
<sequence>MPKTTIPASNTRRQRSTRSVTGCLTCRRRKVKCTSRTTPCDPCRRLGLSCDSPLDQNFKSWTSKRDSRGASSPAGNSNSPAQISSVREVATTDVEHGGLTASGHNPGNLTADETRGGLHHDTSGTDLSFNLLDFIFSDLATEIAPMDFNQTSSADSFFNIDWTTQRSHETQSAQEDPQENEDSDLAMPGLPADSLHRQANPGLTIAAASQTDRIGNNTMFRVPEWLSTKKSIWTCFHYLINSAQAVPNSPLCHAILGWAYAYLAHLNAGPDGPRAEHYGTASAAIRILSQDLSGNAVPSQSLWHGTSRSDLLSLYASSTFFLCQHDLMTGDFDSFIDRLRDAKQIFTRMWAEGTTAGPVECRIFIWLAFLELRFYFLGGEALVDVGAEKDFMTILMELKALPLLRRRRTQNSILSECFGNGLPQEENEEDLRKDRCRAKFDELMFYLAKCRSFEVWDKRFREQYEAGDEMVRELRQAKVEALEADLRRLQAECELAFPSSQSSCLKNGAIDSATFHKLTVDALRSCTYIMFKRTVDLDTRVNSQCQAAVSDIVRIARLLRSTKFLRSPRSTIWPLPIFVAGIEATDGVYQDWILQYMKELNPWGAHVERSTELLERIMTQQETTGHRVKLTELGKLVQKSNVLL</sequence>
<dbReference type="GO" id="GO:0045944">
    <property type="term" value="P:positive regulation of transcription by RNA polymerase II"/>
    <property type="evidence" value="ECO:0007669"/>
    <property type="project" value="TreeGrafter"/>
</dbReference>
<dbReference type="PANTHER" id="PTHR37534:SF49">
    <property type="entry name" value="LYSINE BIOSYNTHESIS REGULATORY PROTEIN LYS14"/>
    <property type="match status" value="1"/>
</dbReference>
<organism evidence="5 6">
    <name type="scientific">Pochonia chlamydosporia 170</name>
    <dbReference type="NCBI Taxonomy" id="1380566"/>
    <lineage>
        <taxon>Eukaryota</taxon>
        <taxon>Fungi</taxon>
        <taxon>Dikarya</taxon>
        <taxon>Ascomycota</taxon>
        <taxon>Pezizomycotina</taxon>
        <taxon>Sordariomycetes</taxon>
        <taxon>Hypocreomycetidae</taxon>
        <taxon>Hypocreales</taxon>
        <taxon>Clavicipitaceae</taxon>
        <taxon>Pochonia</taxon>
    </lineage>
</organism>
<gene>
    <name evidence="5" type="ORF">VFPPC_01340</name>
</gene>
<comment type="caution">
    <text evidence="5">The sequence shown here is derived from an EMBL/GenBank/DDBJ whole genome shotgun (WGS) entry which is preliminary data.</text>
</comment>
<evidence type="ECO:0000313" key="6">
    <source>
        <dbReference type="Proteomes" id="UP000078397"/>
    </source>
</evidence>
<dbReference type="GO" id="GO:0005634">
    <property type="term" value="C:nucleus"/>
    <property type="evidence" value="ECO:0007669"/>
    <property type="project" value="UniProtKB-SubCell"/>
</dbReference>
<comment type="subcellular location">
    <subcellularLocation>
        <location evidence="1">Nucleus</location>
    </subcellularLocation>
</comment>
<protein>
    <submittedName>
        <fullName evidence="5">Fungal transcriptional regulatory protein</fullName>
    </submittedName>
</protein>
<feature type="domain" description="Zn(2)-C6 fungal-type" evidence="4">
    <location>
        <begin position="22"/>
        <end position="50"/>
    </location>
</feature>
<evidence type="ECO:0000259" key="4">
    <source>
        <dbReference type="PROSITE" id="PS50048"/>
    </source>
</evidence>
<dbReference type="InterPro" id="IPR036864">
    <property type="entry name" value="Zn2-C6_fun-type_DNA-bd_sf"/>
</dbReference>
<dbReference type="GO" id="GO:0000981">
    <property type="term" value="F:DNA-binding transcription factor activity, RNA polymerase II-specific"/>
    <property type="evidence" value="ECO:0007669"/>
    <property type="project" value="InterPro"/>
</dbReference>
<dbReference type="PROSITE" id="PS50048">
    <property type="entry name" value="ZN2_CY6_FUNGAL_2"/>
    <property type="match status" value="1"/>
</dbReference>
<dbReference type="Pfam" id="PF11951">
    <property type="entry name" value="Fungal_trans_2"/>
    <property type="match status" value="1"/>
</dbReference>
<reference evidence="5 6" key="1">
    <citation type="journal article" date="2016" name="PLoS Pathog.">
        <title>Biosynthesis of antibiotic leucinostatins in bio-control fungus Purpureocillium lilacinum and their inhibition on phytophthora revealed by genome mining.</title>
        <authorList>
            <person name="Wang G."/>
            <person name="Liu Z."/>
            <person name="Lin R."/>
            <person name="Li E."/>
            <person name="Mao Z."/>
            <person name="Ling J."/>
            <person name="Yang Y."/>
            <person name="Yin W.B."/>
            <person name="Xie B."/>
        </authorList>
    </citation>
    <scope>NUCLEOTIDE SEQUENCE [LARGE SCALE GENOMIC DNA]</scope>
    <source>
        <strain evidence="5">170</strain>
    </source>
</reference>
<dbReference type="InterPro" id="IPR001138">
    <property type="entry name" value="Zn2Cys6_DnaBD"/>
</dbReference>
<feature type="region of interest" description="Disordered" evidence="3">
    <location>
        <begin position="61"/>
        <end position="119"/>
    </location>
</feature>
<dbReference type="SUPFAM" id="SSF57701">
    <property type="entry name" value="Zn2/Cys6 DNA-binding domain"/>
    <property type="match status" value="1"/>
</dbReference>
<dbReference type="GeneID" id="28845178"/>
<dbReference type="InterPro" id="IPR021858">
    <property type="entry name" value="Fun_TF"/>
</dbReference>
<accession>A0A179G7A5</accession>
<dbReference type="OrthoDB" id="648861at2759"/>
<dbReference type="GO" id="GO:0000976">
    <property type="term" value="F:transcription cis-regulatory region binding"/>
    <property type="evidence" value="ECO:0007669"/>
    <property type="project" value="TreeGrafter"/>
</dbReference>
<dbReference type="PANTHER" id="PTHR37534">
    <property type="entry name" value="TRANSCRIPTIONAL ACTIVATOR PROTEIN UGA3"/>
    <property type="match status" value="1"/>
</dbReference>
<dbReference type="Gene3D" id="4.10.240.10">
    <property type="entry name" value="Zn(2)-C6 fungal-type DNA-binding domain"/>
    <property type="match status" value="1"/>
</dbReference>
<evidence type="ECO:0000256" key="3">
    <source>
        <dbReference type="SAM" id="MobiDB-lite"/>
    </source>
</evidence>
<name>A0A179G7A5_METCM</name>
<dbReference type="RefSeq" id="XP_018149759.1">
    <property type="nucleotide sequence ID" value="XM_018281184.1"/>
</dbReference>
<keyword evidence="6" id="KW-1185">Reference proteome</keyword>
<dbReference type="GO" id="GO:0008270">
    <property type="term" value="F:zinc ion binding"/>
    <property type="evidence" value="ECO:0007669"/>
    <property type="project" value="InterPro"/>
</dbReference>
<evidence type="ECO:0000313" key="5">
    <source>
        <dbReference type="EMBL" id="OAQ73676.1"/>
    </source>
</evidence>
<dbReference type="Pfam" id="PF00172">
    <property type="entry name" value="Zn_clus"/>
    <property type="match status" value="1"/>
</dbReference>
<keyword evidence="2" id="KW-0539">Nucleus</keyword>
<dbReference type="SMART" id="SM00066">
    <property type="entry name" value="GAL4"/>
    <property type="match status" value="1"/>
</dbReference>
<evidence type="ECO:0000256" key="1">
    <source>
        <dbReference type="ARBA" id="ARBA00004123"/>
    </source>
</evidence>
<feature type="region of interest" description="Disordered" evidence="3">
    <location>
        <begin position="165"/>
        <end position="193"/>
    </location>
</feature>
<dbReference type="PROSITE" id="PS00463">
    <property type="entry name" value="ZN2_CY6_FUNGAL_1"/>
    <property type="match status" value="1"/>
</dbReference>
<dbReference type="Proteomes" id="UP000078397">
    <property type="component" value="Unassembled WGS sequence"/>
</dbReference>
<evidence type="ECO:0000256" key="2">
    <source>
        <dbReference type="ARBA" id="ARBA00023242"/>
    </source>
</evidence>
<proteinExistence type="predicted"/>
<feature type="compositionally biased region" description="Polar residues" evidence="3">
    <location>
        <begin position="165"/>
        <end position="175"/>
    </location>
</feature>